<name>E6QUC5_9ZZZZ</name>
<organism evidence="1">
    <name type="scientific">mine drainage metagenome</name>
    <dbReference type="NCBI Taxonomy" id="410659"/>
    <lineage>
        <taxon>unclassified sequences</taxon>
        <taxon>metagenomes</taxon>
        <taxon>ecological metagenomes</taxon>
    </lineage>
</organism>
<dbReference type="PROSITE" id="PS51257">
    <property type="entry name" value="PROKAR_LIPOPROTEIN"/>
    <property type="match status" value="1"/>
</dbReference>
<reference evidence="1" key="1">
    <citation type="submission" date="2009-10" db="EMBL/GenBank/DDBJ databases">
        <title>Diversity of trophic interactions inside an arsenic-rich microbial ecosystem.</title>
        <authorList>
            <person name="Bertin P.N."/>
            <person name="Heinrich-Salmeron A."/>
            <person name="Pelletier E."/>
            <person name="Goulhen-Chollet F."/>
            <person name="Arsene-Ploetze F."/>
            <person name="Gallien S."/>
            <person name="Calteau A."/>
            <person name="Vallenet D."/>
            <person name="Casiot C."/>
            <person name="Chane-Woon-Ming B."/>
            <person name="Giloteaux L."/>
            <person name="Barakat M."/>
            <person name="Bonnefoy V."/>
            <person name="Bruneel O."/>
            <person name="Chandler M."/>
            <person name="Cleiss J."/>
            <person name="Duran R."/>
            <person name="Elbaz-Poulichet F."/>
            <person name="Fonknechten N."/>
            <person name="Lauga B."/>
            <person name="Mornico D."/>
            <person name="Ortet P."/>
            <person name="Schaeffer C."/>
            <person name="Siguier P."/>
            <person name="Alexander Thil Smith A."/>
            <person name="Van Dorsselaer A."/>
            <person name="Weissenbach J."/>
            <person name="Medigue C."/>
            <person name="Le Paslier D."/>
        </authorList>
    </citation>
    <scope>NUCLEOTIDE SEQUENCE</scope>
</reference>
<proteinExistence type="predicted"/>
<dbReference type="EMBL" id="CABR01000109">
    <property type="protein sequence ID" value="CBI10847.1"/>
    <property type="molecule type" value="Genomic_DNA"/>
</dbReference>
<comment type="caution">
    <text evidence="1">The sequence shown here is derived from an EMBL/GenBank/DDBJ whole genome shotgun (WGS) entry which is preliminary data.</text>
</comment>
<dbReference type="AlphaFoldDB" id="E6QUC5"/>
<accession>E6QUC5</accession>
<evidence type="ECO:0000313" key="1">
    <source>
        <dbReference type="EMBL" id="CBI10847.1"/>
    </source>
</evidence>
<protein>
    <submittedName>
        <fullName evidence="1">Uncharacterized protein</fullName>
    </submittedName>
</protein>
<sequence>MKKTLSSLAVSMTVMTALTGCVFDNSSGTTVAAPTAATPPATPVPTSITNPSGSYAISVFATNPAGSTKPDDIVPVQTAANSPDSAVFIAYQDRSDVDPMGNIPTGAPIGSVAQGQVVEYDLNGNILQTINIPGHIDGMVQNTVNDYHTLWVTSDEDANPKLSIVNFSTSPATVTTYTADAASVSAITVPDSNNGSMNNVPLQHGGGLDDMKLIGNNVYVSASAPATTTTPTNLPPLLPYSTSWANGASCGNGTCGNGTVYGINQPVAGTANTNGAIQYQITLNSGASNTYHVTPVVTTDGSTTPTTMLSNGIAALTSNNSAILNATDTDSTAIDPNGDLWIDSQQDGELIHVSNIKPTNTTQTTSVLPLTYGGTSWTIDDFRWVPTAPAGATGSTFMLVTDTTGGYVYRIVANGGFTPGQVFAAAGNMITSLNMTTGVLTPIFINFQATHGLNFVTP</sequence>
<gene>
    <name evidence="1" type="ORF">CARN7_1647</name>
</gene>